<keyword evidence="1" id="KW-0808">Transferase</keyword>
<name>A0A8J8PD15_9EURY</name>
<accession>A0A8J8PD15</accession>
<dbReference type="SUPFAM" id="SSF55729">
    <property type="entry name" value="Acyl-CoA N-acyltransferases (Nat)"/>
    <property type="match status" value="1"/>
</dbReference>
<dbReference type="OrthoDB" id="38613at2157"/>
<dbReference type="PROSITE" id="PS51186">
    <property type="entry name" value="GNAT"/>
    <property type="match status" value="1"/>
</dbReference>
<reference evidence="4" key="1">
    <citation type="submission" date="2019-02" db="EMBL/GenBank/DDBJ databases">
        <title>Halonotius sp. a new haloarchaeum isolated from saline soil.</title>
        <authorList>
            <person name="Duran-Viseras A."/>
            <person name="Sanchez-Porro C."/>
            <person name="Ventosa A."/>
        </authorList>
    </citation>
    <scope>NUCLEOTIDE SEQUENCE</scope>
    <source>
        <strain evidence="4">F15B</strain>
    </source>
</reference>
<dbReference type="Gene3D" id="3.40.630.30">
    <property type="match status" value="1"/>
</dbReference>
<dbReference type="InterPro" id="IPR000182">
    <property type="entry name" value="GNAT_dom"/>
</dbReference>
<dbReference type="PANTHER" id="PTHR43877">
    <property type="entry name" value="AMINOALKYLPHOSPHONATE N-ACETYLTRANSFERASE-RELATED-RELATED"/>
    <property type="match status" value="1"/>
</dbReference>
<dbReference type="InterPro" id="IPR016181">
    <property type="entry name" value="Acyl_CoA_acyltransferase"/>
</dbReference>
<gene>
    <name evidence="4" type="ORF">EGH24_04800</name>
</gene>
<proteinExistence type="predicted"/>
<dbReference type="Pfam" id="PF00583">
    <property type="entry name" value="Acetyltransf_1"/>
    <property type="match status" value="1"/>
</dbReference>
<keyword evidence="2" id="KW-0012">Acyltransferase</keyword>
<sequence length="164" mass="18141">MEIEQATVDDVEALVDCWIDLAAGQQRHGSRLEAEPNRKAATDTMARHVVMGGVLVAREESSDKQSIRGFVMFHTEEGTYSQTESTGEIANLYVRPDARDHGIGSELLAAAEADLAAEGVETITLDVLADNDAARRFYGRHDYTPHRIELTKRIETNTHSKDES</sequence>
<keyword evidence="5" id="KW-1185">Reference proteome</keyword>
<dbReference type="InterPro" id="IPR050832">
    <property type="entry name" value="Bact_Acetyltransf"/>
</dbReference>
<evidence type="ECO:0000259" key="3">
    <source>
        <dbReference type="PROSITE" id="PS51186"/>
    </source>
</evidence>
<evidence type="ECO:0000256" key="1">
    <source>
        <dbReference type="ARBA" id="ARBA00022679"/>
    </source>
</evidence>
<feature type="domain" description="N-acetyltransferase" evidence="3">
    <location>
        <begin position="1"/>
        <end position="155"/>
    </location>
</feature>
<organism evidence="4 5">
    <name type="scientific">Halonotius terrestris</name>
    <dbReference type="NCBI Taxonomy" id="2487750"/>
    <lineage>
        <taxon>Archaea</taxon>
        <taxon>Methanobacteriati</taxon>
        <taxon>Methanobacteriota</taxon>
        <taxon>Stenosarchaea group</taxon>
        <taxon>Halobacteria</taxon>
        <taxon>Halobacteriales</taxon>
        <taxon>Haloferacaceae</taxon>
        <taxon>Halonotius</taxon>
    </lineage>
</organism>
<dbReference type="GO" id="GO:0016747">
    <property type="term" value="F:acyltransferase activity, transferring groups other than amino-acyl groups"/>
    <property type="evidence" value="ECO:0007669"/>
    <property type="project" value="InterPro"/>
</dbReference>
<dbReference type="RefSeq" id="WP_142979028.1">
    <property type="nucleotide sequence ID" value="NZ_RKLU01000002.1"/>
</dbReference>
<dbReference type="Proteomes" id="UP000705823">
    <property type="component" value="Unassembled WGS sequence"/>
</dbReference>
<evidence type="ECO:0000313" key="4">
    <source>
        <dbReference type="EMBL" id="TQQ82763.1"/>
    </source>
</evidence>
<dbReference type="AlphaFoldDB" id="A0A8J8PD15"/>
<comment type="caution">
    <text evidence="4">The sequence shown here is derived from an EMBL/GenBank/DDBJ whole genome shotgun (WGS) entry which is preliminary data.</text>
</comment>
<evidence type="ECO:0000256" key="2">
    <source>
        <dbReference type="ARBA" id="ARBA00023315"/>
    </source>
</evidence>
<dbReference type="EMBL" id="RKLU01000002">
    <property type="protein sequence ID" value="TQQ82763.1"/>
    <property type="molecule type" value="Genomic_DNA"/>
</dbReference>
<protein>
    <submittedName>
        <fullName evidence="4">N-acetyltransferase</fullName>
    </submittedName>
</protein>
<evidence type="ECO:0000313" key="5">
    <source>
        <dbReference type="Proteomes" id="UP000705823"/>
    </source>
</evidence>